<dbReference type="EMBL" id="DXEZ01000118">
    <property type="protein sequence ID" value="HIX54201.1"/>
    <property type="molecule type" value="Genomic_DNA"/>
</dbReference>
<organism evidence="2 3">
    <name type="scientific">Candidatus Sphingobacterium stercoripullorum</name>
    <dbReference type="NCBI Taxonomy" id="2838759"/>
    <lineage>
        <taxon>Bacteria</taxon>
        <taxon>Pseudomonadati</taxon>
        <taxon>Bacteroidota</taxon>
        <taxon>Sphingobacteriia</taxon>
        <taxon>Sphingobacteriales</taxon>
        <taxon>Sphingobacteriaceae</taxon>
        <taxon>Sphingobacterium</taxon>
    </lineage>
</organism>
<name>A0A9D1W7P4_9SPHI</name>
<dbReference type="AlphaFoldDB" id="A0A9D1W7P4"/>
<dbReference type="Pfam" id="PF06983">
    <property type="entry name" value="3-dmu-9_3-mt"/>
    <property type="match status" value="1"/>
</dbReference>
<reference evidence="2" key="1">
    <citation type="journal article" date="2021" name="PeerJ">
        <title>Extensive microbial diversity within the chicken gut microbiome revealed by metagenomics and culture.</title>
        <authorList>
            <person name="Gilroy R."/>
            <person name="Ravi A."/>
            <person name="Getino M."/>
            <person name="Pursley I."/>
            <person name="Horton D.L."/>
            <person name="Alikhan N.F."/>
            <person name="Baker D."/>
            <person name="Gharbi K."/>
            <person name="Hall N."/>
            <person name="Watson M."/>
            <person name="Adriaenssens E.M."/>
            <person name="Foster-Nyarko E."/>
            <person name="Jarju S."/>
            <person name="Secka A."/>
            <person name="Antonio M."/>
            <person name="Oren A."/>
            <person name="Chaudhuri R.R."/>
            <person name="La Ragione R."/>
            <person name="Hildebrand F."/>
            <person name="Pallen M.J."/>
        </authorList>
    </citation>
    <scope>NUCLEOTIDE SEQUENCE</scope>
    <source>
        <strain evidence="2">1719</strain>
    </source>
</reference>
<reference evidence="2" key="2">
    <citation type="submission" date="2021-04" db="EMBL/GenBank/DDBJ databases">
        <authorList>
            <person name="Gilroy R."/>
        </authorList>
    </citation>
    <scope>NUCLEOTIDE SEQUENCE</scope>
    <source>
        <strain evidence="2">1719</strain>
    </source>
</reference>
<dbReference type="PANTHER" id="PTHR33990">
    <property type="entry name" value="PROTEIN YJDN-RELATED"/>
    <property type="match status" value="1"/>
</dbReference>
<comment type="caution">
    <text evidence="2">The sequence shown here is derived from an EMBL/GenBank/DDBJ whole genome shotgun (WGS) entry which is preliminary data.</text>
</comment>
<dbReference type="InterPro" id="IPR029068">
    <property type="entry name" value="Glyas_Bleomycin-R_OHBP_Dase"/>
</dbReference>
<sequence>MMINPYLNFAGNAEEAFQFYQSVFKGELFIQRMADLPDMGHLSTDEQKCVMHISLPLGNGQTLMASDVLPSSGHELKVGNNNYLSISPDSREEAERIFRELSLGGKIEMPLEDMFWGDYFGSFVDKFGVYWMINYASR</sequence>
<dbReference type="SUPFAM" id="SSF54593">
    <property type="entry name" value="Glyoxalase/Bleomycin resistance protein/Dihydroxybiphenyl dioxygenase"/>
    <property type="match status" value="1"/>
</dbReference>
<evidence type="ECO:0000313" key="3">
    <source>
        <dbReference type="Proteomes" id="UP000824156"/>
    </source>
</evidence>
<dbReference type="Gene3D" id="3.10.180.10">
    <property type="entry name" value="2,3-Dihydroxybiphenyl 1,2-Dioxygenase, domain 1"/>
    <property type="match status" value="1"/>
</dbReference>
<proteinExistence type="predicted"/>
<gene>
    <name evidence="2" type="ORF">H9853_04190</name>
</gene>
<evidence type="ECO:0000313" key="2">
    <source>
        <dbReference type="EMBL" id="HIX54201.1"/>
    </source>
</evidence>
<accession>A0A9D1W7P4</accession>
<dbReference type="Proteomes" id="UP000824156">
    <property type="component" value="Unassembled WGS sequence"/>
</dbReference>
<dbReference type="PANTHER" id="PTHR33990:SF1">
    <property type="entry name" value="PROTEIN YJDN"/>
    <property type="match status" value="1"/>
</dbReference>
<protein>
    <submittedName>
        <fullName evidence="2">VOC family protein</fullName>
    </submittedName>
</protein>
<feature type="domain" description="PhnB-like" evidence="1">
    <location>
        <begin position="3"/>
        <end position="133"/>
    </location>
</feature>
<dbReference type="InterPro" id="IPR028973">
    <property type="entry name" value="PhnB-like"/>
</dbReference>
<evidence type="ECO:0000259" key="1">
    <source>
        <dbReference type="Pfam" id="PF06983"/>
    </source>
</evidence>
<dbReference type="CDD" id="cd06588">
    <property type="entry name" value="PhnB_like"/>
    <property type="match status" value="1"/>
</dbReference>